<feature type="region of interest" description="Disordered" evidence="4">
    <location>
        <begin position="53"/>
        <end position="91"/>
    </location>
</feature>
<feature type="compositionally biased region" description="Basic residues" evidence="4">
    <location>
        <begin position="919"/>
        <end position="930"/>
    </location>
</feature>
<dbReference type="InterPro" id="IPR012337">
    <property type="entry name" value="RNaseH-like_sf"/>
</dbReference>
<feature type="coiled-coil region" evidence="3">
    <location>
        <begin position="351"/>
        <end position="378"/>
    </location>
</feature>
<comment type="caution">
    <text evidence="6">The sequence shown here is derived from an EMBL/GenBank/DDBJ whole genome shotgun (WGS) entry which is preliminary data.</text>
</comment>
<accession>A0ABQ9P2I1</accession>
<reference evidence="6" key="1">
    <citation type="submission" date="2022-10" db="EMBL/GenBank/DDBJ databases">
        <title>Culturing micro-colonial fungi from biological soil crusts in the Mojave desert and describing Neophaeococcomyces mojavensis, and introducing the new genera and species Taxawa tesnikishii.</title>
        <authorList>
            <person name="Kurbessoian T."/>
            <person name="Stajich J.E."/>
        </authorList>
    </citation>
    <scope>NUCLEOTIDE SEQUENCE</scope>
    <source>
        <strain evidence="6">TK_1</strain>
    </source>
</reference>
<feature type="compositionally biased region" description="Polar residues" evidence="4">
    <location>
        <begin position="940"/>
        <end position="961"/>
    </location>
</feature>
<feature type="region of interest" description="Disordered" evidence="4">
    <location>
        <begin position="1363"/>
        <end position="1404"/>
    </location>
</feature>
<protein>
    <recommendedName>
        <fullName evidence="5">3'-5' exonuclease domain-containing protein</fullName>
    </recommendedName>
</protein>
<evidence type="ECO:0000313" key="6">
    <source>
        <dbReference type="EMBL" id="KAJ9668814.1"/>
    </source>
</evidence>
<dbReference type="Pfam" id="PF01612">
    <property type="entry name" value="DNA_pol_A_exo1"/>
    <property type="match status" value="1"/>
</dbReference>
<evidence type="ECO:0000256" key="4">
    <source>
        <dbReference type="SAM" id="MobiDB-lite"/>
    </source>
</evidence>
<feature type="compositionally biased region" description="Polar residues" evidence="4">
    <location>
        <begin position="835"/>
        <end position="887"/>
    </location>
</feature>
<dbReference type="SMART" id="SM00474">
    <property type="entry name" value="35EXOc"/>
    <property type="match status" value="1"/>
</dbReference>
<feature type="compositionally biased region" description="Low complexity" evidence="4">
    <location>
        <begin position="888"/>
        <end position="918"/>
    </location>
</feature>
<evidence type="ECO:0000313" key="7">
    <source>
        <dbReference type="Proteomes" id="UP001172684"/>
    </source>
</evidence>
<dbReference type="Gene3D" id="3.30.420.10">
    <property type="entry name" value="Ribonuclease H-like superfamily/Ribonuclease H"/>
    <property type="match status" value="1"/>
</dbReference>
<evidence type="ECO:0000259" key="5">
    <source>
        <dbReference type="SMART" id="SM00474"/>
    </source>
</evidence>
<feature type="compositionally biased region" description="Polar residues" evidence="4">
    <location>
        <begin position="1363"/>
        <end position="1389"/>
    </location>
</feature>
<sequence length="1508" mass="168835">MGDDSKGRAQCAKVLPHAEYVQHKTIDLPHARVMTTWEPSNGIVFASKTRPTARDRTWSPTKDIPFASTPPYKAHYATKRPPVKPSAATVRPARAVPAPMPYKAVNTTTRLARSPAPLAYTAPTKAAPASLGPNAKARAGPLNLASGPIDAEEIRRRIEEVKQQKLEEMKAEELAEEQKRKAEAEKQRLAEVARAARVVEITSDFRTKISQSKEAIEHIRQEYIAVEDEIQEATLGHRDALGLYFGRKPVLSPDFDALTRHKVNGVARRAREVKRELEKKRLEAERSAAEQERLASLPQLSPEVVKWAAWMEGVIELGTNFKAKREAEERAKGRQSYDLYQQVFEPLSPNIHAITKNLASLCETLQRQEDEYESLSKSMDSEIQGLATLRGSYPWAREAVELISKTTLVYAGIKLDFEEFRGWQRRYRELWETEKQNFQASLYDTKSAAHQSRRLTRQIRYHLDPVRGYRECWQTYNFDIALSVLNDNIKLSREDLRLAVDELKEWQPRTLPDRAKAYKPLFNCWERCEMFHLTGLKRWLINLVEVDGIADRIRLSWMADNAPLYEVERYRCIHPFYSLLYTTERILGLQRDLLTASRQRGSRLWDYALWRMADYELSNLAIAIKETRPKLDIAHEAIFTRAKWEDDMGLLQLRAADLRAFVRNRLTRVKKERQKEIMDNSRKVTDDRAATRSRILLAAREVVLSRRIRSRRQATVPPVVPRSVKSTRVFTMLPSTAHPVRRARRDKLRRVESSPSSAQTTAGQADTSSPSSKRSASSEVRRVKSLPSSIQSIASDNDTNPTPNSAKCTASQIETAPRPSNPKASNKARRVKLLPSSSQSTSTGNDISPSPSSTQSTAIDDDNSQLLSKRVASTNIRLKKPSPSSAQSNANDNNTSPSPSSSQSAASQNETNSGPSKRTAAKKAHRKKSSPKSTQPTSSENESPRLSSYTPLSFKPTSSKQAPHATMHGGSTSLGYAVEEGHCGDFTSEQQSDRGELYKSPDEGSGISEQESASDELYETASEGTESSGSEQASDEGSESESEATEEEHVPLSYQIPTEDLRKAMQASRSSGAAFWHYRLYRDPAGQAVRVHYCKNKEQTERVAALFADKSILGFDLEWKPNCFPRDGIKNSVSLIQIASEDRIALFHIAVHRGDTADELLAPALKQILESRAITKVGVNVRGDYARLRDVFGIDPQGYLELSHLYRVVKFSESQPEKVNKVLVALATQVEDHLQLPLSKGPVRASDWSKDLTMEQQQYAASDAYAGFRLFDVLEAKRKQLKPTPPRPAFHELNLPIRVPVRSVRVIPTRTAAQAQAQPPAAEDDSSDADSEDSDVAAVPSQVLTAETQNACFVPSEISLSPVTVESSENPHGPTQSSAVANASLTNRASRSEEKSPQQIPERPLEVKTAETWVQTWRASLPANYQPKASLTNLRAYSLWHCQALDVEIVAAKLRDPPLAMTTVSLYVLESVRMEGLPFDAGRLRSVLDILPQHVAQGRYRALWRKLQ</sequence>
<organism evidence="6 7">
    <name type="scientific">Coniosporium apollinis</name>
    <dbReference type="NCBI Taxonomy" id="61459"/>
    <lineage>
        <taxon>Eukaryota</taxon>
        <taxon>Fungi</taxon>
        <taxon>Dikarya</taxon>
        <taxon>Ascomycota</taxon>
        <taxon>Pezizomycotina</taxon>
        <taxon>Dothideomycetes</taxon>
        <taxon>Dothideomycetes incertae sedis</taxon>
        <taxon>Coniosporium</taxon>
    </lineage>
</organism>
<feature type="coiled-coil region" evidence="3">
    <location>
        <begin position="263"/>
        <end position="294"/>
    </location>
</feature>
<feature type="compositionally biased region" description="Low complexity" evidence="4">
    <location>
        <begin position="1019"/>
        <end position="1032"/>
    </location>
</feature>
<keyword evidence="7" id="KW-1185">Reference proteome</keyword>
<feature type="compositionally biased region" description="Acidic residues" evidence="4">
    <location>
        <begin position="1033"/>
        <end position="1046"/>
    </location>
</feature>
<feature type="region of interest" description="Disordered" evidence="4">
    <location>
        <begin position="730"/>
        <end position="1054"/>
    </location>
</feature>
<keyword evidence="1" id="KW-0540">Nuclease</keyword>
<feature type="compositionally biased region" description="Low complexity" evidence="4">
    <location>
        <begin position="768"/>
        <end position="778"/>
    </location>
</feature>
<proteinExistence type="predicted"/>
<dbReference type="PANTHER" id="PTHR13620">
    <property type="entry name" value="3-5 EXONUCLEASE"/>
    <property type="match status" value="1"/>
</dbReference>
<evidence type="ECO:0000256" key="1">
    <source>
        <dbReference type="ARBA" id="ARBA00022722"/>
    </source>
</evidence>
<feature type="coiled-coil region" evidence="3">
    <location>
        <begin position="151"/>
        <end position="229"/>
    </location>
</feature>
<feature type="compositionally biased region" description="Basic residues" evidence="4">
    <location>
        <begin position="739"/>
        <end position="748"/>
    </location>
</feature>
<dbReference type="Proteomes" id="UP001172684">
    <property type="component" value="Unassembled WGS sequence"/>
</dbReference>
<dbReference type="InterPro" id="IPR036397">
    <property type="entry name" value="RNaseH_sf"/>
</dbReference>
<feature type="region of interest" description="Disordered" evidence="4">
    <location>
        <begin position="1310"/>
        <end position="1338"/>
    </location>
</feature>
<dbReference type="SUPFAM" id="SSF53098">
    <property type="entry name" value="Ribonuclease H-like"/>
    <property type="match status" value="1"/>
</dbReference>
<evidence type="ECO:0000256" key="3">
    <source>
        <dbReference type="SAM" id="Coils"/>
    </source>
</evidence>
<dbReference type="PANTHER" id="PTHR13620:SF104">
    <property type="entry name" value="EXONUCLEASE 3'-5' DOMAIN-CONTAINING PROTEIN 2"/>
    <property type="match status" value="1"/>
</dbReference>
<feature type="compositionally biased region" description="Basic and acidic residues" evidence="4">
    <location>
        <begin position="991"/>
        <end position="1002"/>
    </location>
</feature>
<dbReference type="EMBL" id="JAPDRL010000005">
    <property type="protein sequence ID" value="KAJ9668814.1"/>
    <property type="molecule type" value="Genomic_DNA"/>
</dbReference>
<evidence type="ECO:0000256" key="2">
    <source>
        <dbReference type="ARBA" id="ARBA00022801"/>
    </source>
</evidence>
<feature type="domain" description="3'-5' exonuclease" evidence="5">
    <location>
        <begin position="1091"/>
        <end position="1279"/>
    </location>
</feature>
<feature type="compositionally biased region" description="Polar residues" evidence="4">
    <location>
        <begin position="786"/>
        <end position="814"/>
    </location>
</feature>
<gene>
    <name evidence="6" type="ORF">H2201_001060</name>
</gene>
<feature type="region of interest" description="Disordered" evidence="4">
    <location>
        <begin position="124"/>
        <end position="144"/>
    </location>
</feature>
<keyword evidence="2" id="KW-0378">Hydrolase</keyword>
<keyword evidence="3" id="KW-0175">Coiled coil</keyword>
<feature type="compositionally biased region" description="Polar residues" evidence="4">
    <location>
        <begin position="753"/>
        <end position="767"/>
    </location>
</feature>
<name>A0ABQ9P2I1_9PEZI</name>
<dbReference type="InterPro" id="IPR002562">
    <property type="entry name" value="3'-5'_exonuclease_dom"/>
</dbReference>
<dbReference type="InterPro" id="IPR051132">
    <property type="entry name" value="3-5_Exonuclease_domain"/>
</dbReference>
<feature type="compositionally biased region" description="Acidic residues" evidence="4">
    <location>
        <begin position="1322"/>
        <end position="1335"/>
    </location>
</feature>
<feature type="compositionally biased region" description="Low complexity" evidence="4">
    <location>
        <begin position="1310"/>
        <end position="1321"/>
    </location>
</feature>
<dbReference type="CDD" id="cd06141">
    <property type="entry name" value="WRN_exo"/>
    <property type="match status" value="1"/>
</dbReference>